<dbReference type="PANTHER" id="PTHR33116:SF86">
    <property type="entry name" value="REVERSE TRANSCRIPTASE DOMAIN-CONTAINING PROTEIN"/>
    <property type="match status" value="1"/>
</dbReference>
<reference evidence="1" key="2">
    <citation type="journal article" date="2024" name="Plant">
        <title>Genomic evolution and insights into agronomic trait innovations of Sesamum species.</title>
        <authorList>
            <person name="Miao H."/>
            <person name="Wang L."/>
            <person name="Qu L."/>
            <person name="Liu H."/>
            <person name="Sun Y."/>
            <person name="Le M."/>
            <person name="Wang Q."/>
            <person name="Wei S."/>
            <person name="Zheng Y."/>
            <person name="Lin W."/>
            <person name="Duan Y."/>
            <person name="Cao H."/>
            <person name="Xiong S."/>
            <person name="Wang X."/>
            <person name="Wei L."/>
            <person name="Li C."/>
            <person name="Ma Q."/>
            <person name="Ju M."/>
            <person name="Zhao R."/>
            <person name="Li G."/>
            <person name="Mu C."/>
            <person name="Tian Q."/>
            <person name="Mei H."/>
            <person name="Zhang T."/>
            <person name="Gao T."/>
            <person name="Zhang H."/>
        </authorList>
    </citation>
    <scope>NUCLEOTIDE SEQUENCE</scope>
    <source>
        <strain evidence="1">KEN1</strain>
    </source>
</reference>
<accession>A0AAW2X3I0</accession>
<organism evidence="1">
    <name type="scientific">Sesamum latifolium</name>
    <dbReference type="NCBI Taxonomy" id="2727402"/>
    <lineage>
        <taxon>Eukaryota</taxon>
        <taxon>Viridiplantae</taxon>
        <taxon>Streptophyta</taxon>
        <taxon>Embryophyta</taxon>
        <taxon>Tracheophyta</taxon>
        <taxon>Spermatophyta</taxon>
        <taxon>Magnoliopsida</taxon>
        <taxon>eudicotyledons</taxon>
        <taxon>Gunneridae</taxon>
        <taxon>Pentapetalae</taxon>
        <taxon>asterids</taxon>
        <taxon>lamiids</taxon>
        <taxon>Lamiales</taxon>
        <taxon>Pedaliaceae</taxon>
        <taxon>Sesamum</taxon>
    </lineage>
</organism>
<dbReference type="EMBL" id="JACGWN010000005">
    <property type="protein sequence ID" value="KAL0448585.1"/>
    <property type="molecule type" value="Genomic_DNA"/>
</dbReference>
<name>A0AAW2X3I0_9LAMI</name>
<gene>
    <name evidence="1" type="ORF">Slati_1414900</name>
</gene>
<proteinExistence type="predicted"/>
<protein>
    <submittedName>
        <fullName evidence="1">Mitochondrial protein</fullName>
    </submittedName>
</protein>
<sequence>MKAVLQSLPTYAMSCFQLPTTLVRNLEAIMADFWWHSRGEKTTHWVAWRKLCRPLGAGGLGFWELREFNLALLAKQGWRILTRPESLLSRVLKARYFPYSSLGEAGVGARPSLTWPGICSAKPLLEEGRCKNK</sequence>
<dbReference type="AlphaFoldDB" id="A0AAW2X3I0"/>
<reference evidence="1" key="1">
    <citation type="submission" date="2020-06" db="EMBL/GenBank/DDBJ databases">
        <authorList>
            <person name="Li T."/>
            <person name="Hu X."/>
            <person name="Zhang T."/>
            <person name="Song X."/>
            <person name="Zhang H."/>
            <person name="Dai N."/>
            <person name="Sheng W."/>
            <person name="Hou X."/>
            <person name="Wei L."/>
        </authorList>
    </citation>
    <scope>NUCLEOTIDE SEQUENCE</scope>
    <source>
        <strain evidence="1">KEN1</strain>
        <tissue evidence="1">Leaf</tissue>
    </source>
</reference>
<evidence type="ECO:0000313" key="1">
    <source>
        <dbReference type="EMBL" id="KAL0448585.1"/>
    </source>
</evidence>
<dbReference type="PANTHER" id="PTHR33116">
    <property type="entry name" value="REVERSE TRANSCRIPTASE ZINC-BINDING DOMAIN-CONTAINING PROTEIN-RELATED-RELATED"/>
    <property type="match status" value="1"/>
</dbReference>
<comment type="caution">
    <text evidence="1">The sequence shown here is derived from an EMBL/GenBank/DDBJ whole genome shotgun (WGS) entry which is preliminary data.</text>
</comment>